<dbReference type="HOGENOM" id="CLU_2233639_0_0_4"/>
<dbReference type="Proteomes" id="UP000003019">
    <property type="component" value="Unassembled WGS sequence"/>
</dbReference>
<sequence length="105" mass="11905">MDYYPTMCRDSKFRKEFADHFDFRNKPWVAFAKAAYRISEQLGVDIEQAVAFLNSDAGGLFALEMVEFAEPDTVKQDIEYLADGAIATFQGMPKAPKAWRQLAGK</sequence>
<gene>
    <name evidence="1" type="ORF">HMPREF9371_1730</name>
</gene>
<accession>G4CJE0</accession>
<organism evidence="1 2">
    <name type="scientific">Neisseria shayeganii 871</name>
    <dbReference type="NCBI Taxonomy" id="1032488"/>
    <lineage>
        <taxon>Bacteria</taxon>
        <taxon>Pseudomonadati</taxon>
        <taxon>Pseudomonadota</taxon>
        <taxon>Betaproteobacteria</taxon>
        <taxon>Neisseriales</taxon>
        <taxon>Neisseriaceae</taxon>
        <taxon>Neisseria</taxon>
    </lineage>
</organism>
<dbReference type="EMBL" id="AGAY01000061">
    <property type="protein sequence ID" value="EGY51991.1"/>
    <property type="molecule type" value="Genomic_DNA"/>
</dbReference>
<reference evidence="1 2" key="1">
    <citation type="submission" date="2011-05" db="EMBL/GenBank/DDBJ databases">
        <authorList>
            <person name="Muzny D."/>
            <person name="Qin X."/>
            <person name="Deng J."/>
            <person name="Jiang H."/>
            <person name="Liu Y."/>
            <person name="Qu J."/>
            <person name="Song X.-Z."/>
            <person name="Zhang L."/>
            <person name="Thornton R."/>
            <person name="Coyle M."/>
            <person name="Francisco L."/>
            <person name="Jackson L."/>
            <person name="Javaid M."/>
            <person name="Korchina V."/>
            <person name="Kovar C."/>
            <person name="Mata R."/>
            <person name="Mathew T."/>
            <person name="Ngo R."/>
            <person name="Nguyen L."/>
            <person name="Nguyen N."/>
            <person name="Okwuonu G."/>
            <person name="Ongeri F."/>
            <person name="Pham C."/>
            <person name="Simmons D."/>
            <person name="Wilczek-Boney K."/>
            <person name="Hale W."/>
            <person name="Jakkamsetti A."/>
            <person name="Pham P."/>
            <person name="Ruth R."/>
            <person name="San Lucas F."/>
            <person name="Warren J."/>
            <person name="Zhang J."/>
            <person name="Zhao Z."/>
            <person name="Zhou C."/>
            <person name="Zhu D."/>
            <person name="Lee S."/>
            <person name="Bess C."/>
            <person name="Blankenburg K."/>
            <person name="Forbes L."/>
            <person name="Fu Q."/>
            <person name="Gubbala S."/>
            <person name="Hirani K."/>
            <person name="Jayaseelan J.C."/>
            <person name="Lara F."/>
            <person name="Munidasa M."/>
            <person name="Palculict T."/>
            <person name="Patil S."/>
            <person name="Pu L.-L."/>
            <person name="Saada N."/>
            <person name="Tang L."/>
            <person name="Weissenberger G."/>
            <person name="Zhu Y."/>
            <person name="Hemphill L."/>
            <person name="Shang Y."/>
            <person name="Youmans B."/>
            <person name="Ayvaz T."/>
            <person name="Ross M."/>
            <person name="Santibanez J."/>
            <person name="Aqrawi P."/>
            <person name="Gross S."/>
            <person name="Joshi V."/>
            <person name="Fowler G."/>
            <person name="Nazareth L."/>
            <person name="Reid J."/>
            <person name="Worley K."/>
            <person name="Petrosino J."/>
            <person name="Highlander S."/>
            <person name="Gibbs R."/>
        </authorList>
    </citation>
    <scope>NUCLEOTIDE SEQUENCE [LARGE SCALE GENOMIC DNA]</scope>
    <source>
        <strain evidence="1 2">871</strain>
    </source>
</reference>
<name>G4CJE0_9NEIS</name>
<protein>
    <submittedName>
        <fullName evidence="1">Uncharacterized protein</fullName>
    </submittedName>
</protein>
<proteinExistence type="predicted"/>
<dbReference type="PATRIC" id="fig|1032488.3.peg.1636"/>
<dbReference type="RefSeq" id="WP_009119419.1">
    <property type="nucleotide sequence ID" value="NZ_JH164926.1"/>
</dbReference>
<evidence type="ECO:0000313" key="2">
    <source>
        <dbReference type="Proteomes" id="UP000003019"/>
    </source>
</evidence>
<keyword evidence="2" id="KW-1185">Reference proteome</keyword>
<comment type="caution">
    <text evidence="1">The sequence shown here is derived from an EMBL/GenBank/DDBJ whole genome shotgun (WGS) entry which is preliminary data.</text>
</comment>
<dbReference type="OrthoDB" id="9904351at2"/>
<evidence type="ECO:0000313" key="1">
    <source>
        <dbReference type="EMBL" id="EGY51991.1"/>
    </source>
</evidence>
<dbReference type="AlphaFoldDB" id="G4CJE0"/>
<dbReference type="STRING" id="1032488.HMPREF9371_1730"/>